<feature type="transmembrane region" description="Helical" evidence="2">
    <location>
        <begin position="94"/>
        <end position="127"/>
    </location>
</feature>
<keyword evidence="2" id="KW-0812">Transmembrane</keyword>
<evidence type="ECO:0000313" key="4">
    <source>
        <dbReference type="Proteomes" id="UP000676853"/>
    </source>
</evidence>
<feature type="compositionally biased region" description="Pro residues" evidence="1">
    <location>
        <begin position="26"/>
        <end position="35"/>
    </location>
</feature>
<feature type="transmembrane region" description="Helical" evidence="2">
    <location>
        <begin position="58"/>
        <end position="82"/>
    </location>
</feature>
<keyword evidence="2" id="KW-1133">Transmembrane helix</keyword>
<evidence type="ECO:0000256" key="1">
    <source>
        <dbReference type="SAM" id="MobiDB-lite"/>
    </source>
</evidence>
<comment type="caution">
    <text evidence="3">The sequence shown here is derived from an EMBL/GenBank/DDBJ whole genome shotgun (WGS) entry which is preliminary data.</text>
</comment>
<feature type="compositionally biased region" description="Low complexity" evidence="1">
    <location>
        <begin position="13"/>
        <end position="25"/>
    </location>
</feature>
<sequence>MTKGAFTMSTPNDPSGYDPYGYDPYGQPPSYPAQPYPGAHQPYPGYPPPQQLQDPDQAMGIVGLVLSVLGCYPVGLIVSWIAHRQSRDRGYKNTLATVGMVIGGVFTGLTLLALLAYGAMLLFFFAVASSGSSLL</sequence>
<gene>
    <name evidence="3" type="ORF">KFZ73_13330</name>
</gene>
<feature type="region of interest" description="Disordered" evidence="1">
    <location>
        <begin position="1"/>
        <end position="51"/>
    </location>
</feature>
<dbReference type="EMBL" id="JAGXOE010000030">
    <property type="protein sequence ID" value="MBS4102216.1"/>
    <property type="molecule type" value="Genomic_DNA"/>
</dbReference>
<organism evidence="3 4">
    <name type="scientific">Tsukamurella paurometabola</name>
    <name type="common">Corynebacterium paurometabolum</name>
    <dbReference type="NCBI Taxonomy" id="2061"/>
    <lineage>
        <taxon>Bacteria</taxon>
        <taxon>Bacillati</taxon>
        <taxon>Actinomycetota</taxon>
        <taxon>Actinomycetes</taxon>
        <taxon>Mycobacteriales</taxon>
        <taxon>Tsukamurellaceae</taxon>
        <taxon>Tsukamurella</taxon>
    </lineage>
</organism>
<dbReference type="Proteomes" id="UP000676853">
    <property type="component" value="Unassembled WGS sequence"/>
</dbReference>
<protein>
    <submittedName>
        <fullName evidence="3">DUF4190 domain-containing protein</fullName>
    </submittedName>
</protein>
<reference evidence="3 4" key="1">
    <citation type="submission" date="2021-04" db="EMBL/GenBank/DDBJ databases">
        <title>Whole genome sequence analysis of a thiophenic sulfur metabolizing bacteria.</title>
        <authorList>
            <person name="Akhtar N."/>
            <person name="Akram J."/>
            <person name="Aslam A."/>
        </authorList>
    </citation>
    <scope>NUCLEOTIDE SEQUENCE [LARGE SCALE GENOMIC DNA]</scope>
    <source>
        <strain evidence="3 4">3OW</strain>
    </source>
</reference>
<evidence type="ECO:0000256" key="2">
    <source>
        <dbReference type="SAM" id="Phobius"/>
    </source>
</evidence>
<evidence type="ECO:0000313" key="3">
    <source>
        <dbReference type="EMBL" id="MBS4102216.1"/>
    </source>
</evidence>
<dbReference type="RefSeq" id="WP_212553984.1">
    <property type="nucleotide sequence ID" value="NZ_JAGXOE010000030.1"/>
</dbReference>
<keyword evidence="4" id="KW-1185">Reference proteome</keyword>
<keyword evidence="2" id="KW-0472">Membrane</keyword>
<name>A0ABS5ND75_TSUPA</name>
<proteinExistence type="predicted"/>
<accession>A0ABS5ND75</accession>